<dbReference type="Pfam" id="PF20146">
    <property type="entry name" value="NRF"/>
    <property type="match status" value="1"/>
</dbReference>
<proteinExistence type="predicted"/>
<dbReference type="InterPro" id="IPR052728">
    <property type="entry name" value="O2_lipid_transport_reg"/>
</dbReference>
<dbReference type="EMBL" id="JABSTR010000008">
    <property type="protein sequence ID" value="KAH9377649.1"/>
    <property type="molecule type" value="Genomic_DNA"/>
</dbReference>
<keyword evidence="1" id="KW-1133">Transmembrane helix</keyword>
<protein>
    <recommendedName>
        <fullName evidence="3">Nose resistant-to-fluoxetine protein N-terminal domain-containing protein</fullName>
    </recommendedName>
</protein>
<gene>
    <name evidence="4" type="ORF">HPB48_000866</name>
</gene>
<dbReference type="OrthoDB" id="6494029at2759"/>
<evidence type="ECO:0000256" key="1">
    <source>
        <dbReference type="SAM" id="Phobius"/>
    </source>
</evidence>
<evidence type="ECO:0000256" key="2">
    <source>
        <dbReference type="SAM" id="SignalP"/>
    </source>
</evidence>
<evidence type="ECO:0000259" key="3">
    <source>
        <dbReference type="Pfam" id="PF20146"/>
    </source>
</evidence>
<accession>A0A9J6GS96</accession>
<dbReference type="VEuPathDB" id="VectorBase:HLOH_050449"/>
<keyword evidence="5" id="KW-1185">Reference proteome</keyword>
<keyword evidence="1" id="KW-0472">Membrane</keyword>
<dbReference type="PANTHER" id="PTHR11161:SF0">
    <property type="entry name" value="O-ACYLTRANSFERASE LIKE PROTEIN"/>
    <property type="match status" value="1"/>
</dbReference>
<keyword evidence="1" id="KW-0812">Transmembrane</keyword>
<organism evidence="4 5">
    <name type="scientific">Haemaphysalis longicornis</name>
    <name type="common">Bush tick</name>
    <dbReference type="NCBI Taxonomy" id="44386"/>
    <lineage>
        <taxon>Eukaryota</taxon>
        <taxon>Metazoa</taxon>
        <taxon>Ecdysozoa</taxon>
        <taxon>Arthropoda</taxon>
        <taxon>Chelicerata</taxon>
        <taxon>Arachnida</taxon>
        <taxon>Acari</taxon>
        <taxon>Parasitiformes</taxon>
        <taxon>Ixodida</taxon>
        <taxon>Ixodoidea</taxon>
        <taxon>Ixodidae</taxon>
        <taxon>Haemaphysalinae</taxon>
        <taxon>Haemaphysalis</taxon>
    </lineage>
</organism>
<evidence type="ECO:0000313" key="5">
    <source>
        <dbReference type="Proteomes" id="UP000821853"/>
    </source>
</evidence>
<keyword evidence="2" id="KW-0732">Signal</keyword>
<feature type="domain" description="Nose resistant-to-fluoxetine protein N-terminal" evidence="3">
    <location>
        <begin position="83"/>
        <end position="170"/>
    </location>
</feature>
<feature type="transmembrane region" description="Helical" evidence="1">
    <location>
        <begin position="419"/>
        <end position="437"/>
    </location>
</feature>
<dbReference type="Proteomes" id="UP000821853">
    <property type="component" value="Unassembled WGS sequence"/>
</dbReference>
<comment type="caution">
    <text evidence="4">The sequence shown here is derived from an EMBL/GenBank/DDBJ whole genome shotgun (WGS) entry which is preliminary data.</text>
</comment>
<feature type="chain" id="PRO_5039922192" description="Nose resistant-to-fluoxetine protein N-terminal domain-containing protein" evidence="2">
    <location>
        <begin position="28"/>
        <end position="519"/>
    </location>
</feature>
<dbReference type="PANTHER" id="PTHR11161">
    <property type="entry name" value="O-ACYLTRANSFERASE"/>
    <property type="match status" value="1"/>
</dbReference>
<feature type="transmembrane region" description="Helical" evidence="1">
    <location>
        <begin position="389"/>
        <end position="407"/>
    </location>
</feature>
<dbReference type="InterPro" id="IPR006621">
    <property type="entry name" value="Nose-resist-to-fluoxetine_N"/>
</dbReference>
<dbReference type="AlphaFoldDB" id="A0A9J6GS96"/>
<evidence type="ECO:0000313" key="4">
    <source>
        <dbReference type="EMBL" id="KAH9377649.1"/>
    </source>
</evidence>
<feature type="signal peptide" evidence="2">
    <location>
        <begin position="1"/>
        <end position="27"/>
    </location>
</feature>
<sequence length="519" mass="56977">MLGARRLTLRVVMAIGCCALGRPSTAAQQDESESRAFQDVVGGKAGQWEGGGGGASTLLKGVVASVVPVLQRSFAHANVSARCTGAFMDLSRRILSMDMAAWRFLDATGKFPSGILEGTLGDLGAYDECLASRLNGADGHDAPLKSLFVPSYRGQYCSVFLRPKETRAMDKLITQLTRYSVVKVSAEALFAAAASSVLAECILRTVPSSHFTRCCMNTLKAFSAVSNTESLLAKTPHEHECLKCLNGVRFFTALWVILGHSYNILDPHILGRGLGIFEMTNEFFFCIIANAYPSVETFFVIRLTTPSAFLLGLVYLLPAVVHGPAADQWLPGKVDSCYRSWPAVLLHYNNWLSHADIDVQMENESMENKSFCRGCRKMMQALDLIHQRPYPHVGSYVVGALAGFVFLRFRNWNINKVRGFLGNAVLSYLFGWAFYLACEKPFANLERSCFKRFLRGSDRGKPRGDECGSSSSLVVITANKKNEQLDGTAELKRPEQNLRRPTVRGTMGAAVLLRSSTCG</sequence>
<name>A0A9J6GS96_HAELO</name>
<reference evidence="4 5" key="1">
    <citation type="journal article" date="2020" name="Cell">
        <title>Large-Scale Comparative Analyses of Tick Genomes Elucidate Their Genetic Diversity and Vector Capacities.</title>
        <authorList>
            <consortium name="Tick Genome and Microbiome Consortium (TIGMIC)"/>
            <person name="Jia N."/>
            <person name="Wang J."/>
            <person name="Shi W."/>
            <person name="Du L."/>
            <person name="Sun Y."/>
            <person name="Zhan W."/>
            <person name="Jiang J.F."/>
            <person name="Wang Q."/>
            <person name="Zhang B."/>
            <person name="Ji P."/>
            <person name="Bell-Sakyi L."/>
            <person name="Cui X.M."/>
            <person name="Yuan T.T."/>
            <person name="Jiang B.G."/>
            <person name="Yang W.F."/>
            <person name="Lam T.T."/>
            <person name="Chang Q.C."/>
            <person name="Ding S.J."/>
            <person name="Wang X.J."/>
            <person name="Zhu J.G."/>
            <person name="Ruan X.D."/>
            <person name="Zhao L."/>
            <person name="Wei J.T."/>
            <person name="Ye R.Z."/>
            <person name="Que T.C."/>
            <person name="Du C.H."/>
            <person name="Zhou Y.H."/>
            <person name="Cheng J.X."/>
            <person name="Dai P.F."/>
            <person name="Guo W.B."/>
            <person name="Han X.H."/>
            <person name="Huang E.J."/>
            <person name="Li L.F."/>
            <person name="Wei W."/>
            <person name="Gao Y.C."/>
            <person name="Liu J.Z."/>
            <person name="Shao H.Z."/>
            <person name="Wang X."/>
            <person name="Wang C.C."/>
            <person name="Yang T.C."/>
            <person name="Huo Q.B."/>
            <person name="Li W."/>
            <person name="Chen H.Y."/>
            <person name="Chen S.E."/>
            <person name="Zhou L.G."/>
            <person name="Ni X.B."/>
            <person name="Tian J.H."/>
            <person name="Sheng Y."/>
            <person name="Liu T."/>
            <person name="Pan Y.S."/>
            <person name="Xia L.Y."/>
            <person name="Li J."/>
            <person name="Zhao F."/>
            <person name="Cao W.C."/>
        </authorList>
    </citation>
    <scope>NUCLEOTIDE SEQUENCE [LARGE SCALE GENOMIC DNA]</scope>
    <source>
        <strain evidence="4">HaeL-2018</strain>
    </source>
</reference>